<dbReference type="AlphaFoldDB" id="A0A1I5KBT5"/>
<feature type="active site" evidence="1">
    <location>
        <position position="37"/>
    </location>
</feature>
<evidence type="ECO:0000313" key="3">
    <source>
        <dbReference type="EMBL" id="SFO82490.1"/>
    </source>
</evidence>
<dbReference type="RefSeq" id="WP_074925206.1">
    <property type="nucleotide sequence ID" value="NZ_FOWR01000003.1"/>
</dbReference>
<dbReference type="InterPro" id="IPR012853">
    <property type="entry name" value="CPT"/>
</dbReference>
<sequence>MFPNVIVLNGTGSAGKTSIAKSLIEMLPLQYLNFSIDSVLYALPPSDLQKMMEGKAITREGYNYSTLIEGYHQAASGLAKAGCFLILDNAWTLPAEKLNMLNALSGFNVCLVGVKCDLRETSERERQRGDRAIGLAESEFHLVHQHLTYDIELDTTFASAEQAAKNLLVYLKEQDVYNGAQLSRENLAR</sequence>
<dbReference type="Proteomes" id="UP000182692">
    <property type="component" value="Unassembled WGS sequence"/>
</dbReference>
<dbReference type="OrthoDB" id="1493892at2"/>
<proteinExistence type="predicted"/>
<dbReference type="STRING" id="1121869.SAMN03084138_00567"/>
<dbReference type="SUPFAM" id="SSF52540">
    <property type="entry name" value="P-loop containing nucleoside triphosphate hydrolases"/>
    <property type="match status" value="1"/>
</dbReference>
<gene>
    <name evidence="3" type="ORF">SAMN03084138_00567</name>
</gene>
<name>A0A1I5KBT5_9GAMM</name>
<dbReference type="GO" id="GO:0005524">
    <property type="term" value="F:ATP binding"/>
    <property type="evidence" value="ECO:0007669"/>
    <property type="project" value="InterPro"/>
</dbReference>
<dbReference type="InterPro" id="IPR027417">
    <property type="entry name" value="P-loop_NTPase"/>
</dbReference>
<organism evidence="3 4">
    <name type="scientific">Enterovibrio norvegicus DSM 15893</name>
    <dbReference type="NCBI Taxonomy" id="1121869"/>
    <lineage>
        <taxon>Bacteria</taxon>
        <taxon>Pseudomonadati</taxon>
        <taxon>Pseudomonadota</taxon>
        <taxon>Gammaproteobacteria</taxon>
        <taxon>Vibrionales</taxon>
        <taxon>Vibrionaceae</taxon>
        <taxon>Enterovibrio</taxon>
    </lineage>
</organism>
<dbReference type="Gene3D" id="3.40.50.300">
    <property type="entry name" value="P-loop containing nucleotide triphosphate hydrolases"/>
    <property type="match status" value="1"/>
</dbReference>
<dbReference type="GeneID" id="35872914"/>
<accession>A0A1I5KBT5</accession>
<feature type="binding site" evidence="2">
    <location>
        <begin position="10"/>
        <end position="17"/>
    </location>
    <ligand>
        <name>ATP</name>
        <dbReference type="ChEBI" id="CHEBI:30616"/>
    </ligand>
</feature>
<dbReference type="PIRSF" id="PIRSF007531">
    <property type="entry name" value="CPT"/>
    <property type="match status" value="1"/>
</dbReference>
<protein>
    <submittedName>
        <fullName evidence="3">Chloramphenicol 3-O phosphotransferase</fullName>
    </submittedName>
</protein>
<evidence type="ECO:0000313" key="4">
    <source>
        <dbReference type="Proteomes" id="UP000182692"/>
    </source>
</evidence>
<keyword evidence="3" id="KW-0808">Transferase</keyword>
<dbReference type="Pfam" id="PF07931">
    <property type="entry name" value="CPT"/>
    <property type="match status" value="1"/>
</dbReference>
<evidence type="ECO:0000256" key="2">
    <source>
        <dbReference type="PIRSR" id="PIRSR007531-2"/>
    </source>
</evidence>
<reference evidence="3 4" key="1">
    <citation type="submission" date="2016-10" db="EMBL/GenBank/DDBJ databases">
        <authorList>
            <person name="de Groot N.N."/>
        </authorList>
    </citation>
    <scope>NUCLEOTIDE SEQUENCE [LARGE SCALE GENOMIC DNA]</scope>
    <source>
        <strain evidence="3 4">DSM 15893</strain>
    </source>
</reference>
<dbReference type="EMBL" id="FOWR01000003">
    <property type="protein sequence ID" value="SFO82490.1"/>
    <property type="molecule type" value="Genomic_DNA"/>
</dbReference>
<evidence type="ECO:0000256" key="1">
    <source>
        <dbReference type="PIRSR" id="PIRSR007531-1"/>
    </source>
</evidence>
<dbReference type="GO" id="GO:0016740">
    <property type="term" value="F:transferase activity"/>
    <property type="evidence" value="ECO:0007669"/>
    <property type="project" value="UniProtKB-KW"/>
</dbReference>